<feature type="region of interest" description="Disordered" evidence="1">
    <location>
        <begin position="63"/>
        <end position="112"/>
    </location>
</feature>
<dbReference type="Pfam" id="PF11306">
    <property type="entry name" value="DUF3108"/>
    <property type="match status" value="1"/>
</dbReference>
<dbReference type="HOGENOM" id="CLU_063619_0_0_4"/>
<proteinExistence type="predicted"/>
<keyword evidence="2" id="KW-0472">Membrane</keyword>
<evidence type="ECO:0000313" key="4">
    <source>
        <dbReference type="Proteomes" id="UP000064007"/>
    </source>
</evidence>
<keyword evidence="2" id="KW-1133">Transmembrane helix</keyword>
<dbReference type="AlphaFoldDB" id="A0A0D6EU70"/>
<evidence type="ECO:0000256" key="1">
    <source>
        <dbReference type="SAM" id="MobiDB-lite"/>
    </source>
</evidence>
<accession>A0A0D6EU70</accession>
<evidence type="ECO:0008006" key="5">
    <source>
        <dbReference type="Google" id="ProtNLM"/>
    </source>
</evidence>
<dbReference type="KEGG" id="mbat:BN1208_0150"/>
<evidence type="ECO:0000313" key="3">
    <source>
        <dbReference type="EMBL" id="CEZ19045.1"/>
    </source>
</evidence>
<dbReference type="STRING" id="1581557.BN1208_0150"/>
<dbReference type="InterPro" id="IPR021457">
    <property type="entry name" value="DUF3108"/>
</dbReference>
<dbReference type="Proteomes" id="UP000064007">
    <property type="component" value="Chromosome 1"/>
</dbReference>
<name>A0A0D6EU70_9PROT</name>
<keyword evidence="4" id="KW-1185">Reference proteome</keyword>
<protein>
    <recommendedName>
        <fullName evidence="5">DUF3108 domain-containing protein</fullName>
    </recommendedName>
</protein>
<evidence type="ECO:0000256" key="2">
    <source>
        <dbReference type="SAM" id="Phobius"/>
    </source>
</evidence>
<reference evidence="4" key="1">
    <citation type="submission" date="2014-12" db="EMBL/GenBank/DDBJ databases">
        <authorList>
            <person name="Salcher M.M."/>
        </authorList>
    </citation>
    <scope>NUCLEOTIDE SEQUENCE [LARGE SCALE GENOMIC DNA]</scope>
    <source>
        <strain evidence="4">MMS-10A-171</strain>
    </source>
</reference>
<sequence>MDFNRIKKLLKSNHVKFLSAIFVSILIHLFLLGGIDIYNPFFLKESDSLNIVIESHLESPLKNDQSEVAQKKSSPPKKSIKKNKELDNSSIKKEGGKENDLDHNLQGNDVTQISNGEEKKEIQYKKVIIDYHVRRSIDGSAIGAAKTIYLLDQDNRYSIRNEVEAKGFVSLFYWNKLVQTSDGFVTSEGLKPLNYHYQFGSKIDNAAVFDWESKKIITTTNGKTNEFEMLEASQDMLSFMYQFMFEPPLTKMKLFITNGKSYKPYDYAYIGDEIIETDIDKIETMHIAKFNYTNEERIDLWLAKDYRFIPIKIRKTEKDGSILDQSAKKIEIESLGL</sequence>
<feature type="transmembrane region" description="Helical" evidence="2">
    <location>
        <begin position="15"/>
        <end position="35"/>
    </location>
</feature>
<feature type="compositionally biased region" description="Basic and acidic residues" evidence="1">
    <location>
        <begin position="82"/>
        <end position="103"/>
    </location>
</feature>
<gene>
    <name evidence="3" type="ORF">BN1208_0150</name>
</gene>
<dbReference type="EMBL" id="LN827929">
    <property type="protein sequence ID" value="CEZ19045.1"/>
    <property type="molecule type" value="Genomic_DNA"/>
</dbReference>
<keyword evidence="2" id="KW-0812">Transmembrane</keyword>
<dbReference type="OrthoDB" id="9178542at2"/>
<organism evidence="3 4">
    <name type="scientific">Candidatus Methylopumilus planktonicus</name>
    <dbReference type="NCBI Taxonomy" id="1581557"/>
    <lineage>
        <taxon>Bacteria</taxon>
        <taxon>Pseudomonadati</taxon>
        <taxon>Pseudomonadota</taxon>
        <taxon>Betaproteobacteria</taxon>
        <taxon>Nitrosomonadales</taxon>
        <taxon>Methylophilaceae</taxon>
        <taxon>Candidatus Methylopumilus</taxon>
    </lineage>
</organism>
<dbReference type="RefSeq" id="WP_046486806.1">
    <property type="nucleotide sequence ID" value="NZ_LN827929.1"/>
</dbReference>